<evidence type="ECO:0000256" key="1">
    <source>
        <dbReference type="SAM" id="SignalP"/>
    </source>
</evidence>
<dbReference type="Gene3D" id="3.40.50.10910">
    <property type="entry name" value="Amidohydrolase"/>
    <property type="match status" value="1"/>
</dbReference>
<sequence length="503" mass="53339">MSIRSVFFRAAAVILGMGCVSSQPSAGNGSSSETRWYLTNVTVLDGTGAAPRAGMTIVISAQRIVDIVPSDGRPPTSDGTVVDGHGRFVMAGLWDSHVHALNNDADVQLYIAMGVTGVRYMWGFPEMHVWRSEIDAGKRLGPRSLIASPIFDGVPVFHTGSVGISNEAEARTAVRQAKSEGADFIKVYSFLTPANYSAISDEASKLGLPVAGHIPDLVPAGTASAAGLRTAEHLYGIPEATSSREADARGLLAAALEDWSKLASPTPAERAAFLRRREAATLLAARSYDESKASALFQQLKDNGTWQTPTLTVLRATGLLDGKVGDANGLRYVPPRLLAFWEGFIANFRASHGEQGVAEAKELYELQLRLTGAMHRAGVGLLAGTDVVNPYCIAGFGLHDELELLVQAGLTPMAALQTATVNPARAFGLSDSMGTVTAGKVADFVVLDANPLDDIRNTRSIDAVVVRGRLISHEERQKILADVEARVHAPADAGTSPQEHEGP</sequence>
<dbReference type="SUPFAM" id="SSF51338">
    <property type="entry name" value="Composite domain of metallo-dependent hydrolases"/>
    <property type="match status" value="1"/>
</dbReference>
<evidence type="ECO:0000313" key="3">
    <source>
        <dbReference type="EMBL" id="WXB03702.1"/>
    </source>
</evidence>
<dbReference type="EMBL" id="CP089983">
    <property type="protein sequence ID" value="WXB03702.1"/>
    <property type="molecule type" value="Genomic_DNA"/>
</dbReference>
<dbReference type="PANTHER" id="PTHR43135:SF3">
    <property type="entry name" value="ALPHA-D-RIBOSE 1-METHYLPHOSPHONATE 5-TRIPHOSPHATE DIPHOSPHATASE"/>
    <property type="match status" value="1"/>
</dbReference>
<dbReference type="RefSeq" id="WP_394833335.1">
    <property type="nucleotide sequence ID" value="NZ_CP089929.1"/>
</dbReference>
<feature type="chain" id="PRO_5045428036" evidence="1">
    <location>
        <begin position="27"/>
        <end position="503"/>
    </location>
</feature>
<name>A0ABZ2L517_9BACT</name>
<dbReference type="InterPro" id="IPR011059">
    <property type="entry name" value="Metal-dep_hydrolase_composite"/>
</dbReference>
<dbReference type="PANTHER" id="PTHR43135">
    <property type="entry name" value="ALPHA-D-RIBOSE 1-METHYLPHOSPHONATE 5-TRIPHOSPHATE DIPHOSPHATASE"/>
    <property type="match status" value="1"/>
</dbReference>
<dbReference type="Pfam" id="PF01979">
    <property type="entry name" value="Amidohydro_1"/>
    <property type="match status" value="1"/>
</dbReference>
<protein>
    <submittedName>
        <fullName evidence="3">Amidohydrolase family protein</fullName>
    </submittedName>
</protein>
<organism evidence="3 4">
    <name type="scientific">Pendulispora rubella</name>
    <dbReference type="NCBI Taxonomy" id="2741070"/>
    <lineage>
        <taxon>Bacteria</taxon>
        <taxon>Pseudomonadati</taxon>
        <taxon>Myxococcota</taxon>
        <taxon>Myxococcia</taxon>
        <taxon>Myxococcales</taxon>
        <taxon>Sorangiineae</taxon>
        <taxon>Pendulisporaceae</taxon>
        <taxon>Pendulispora</taxon>
    </lineage>
</organism>
<dbReference type="InterPro" id="IPR006680">
    <property type="entry name" value="Amidohydro-rel"/>
</dbReference>
<evidence type="ECO:0000313" key="4">
    <source>
        <dbReference type="Proteomes" id="UP001374803"/>
    </source>
</evidence>
<dbReference type="InterPro" id="IPR032466">
    <property type="entry name" value="Metal_Hydrolase"/>
</dbReference>
<gene>
    <name evidence="3" type="ORF">LVJ94_43205</name>
</gene>
<keyword evidence="1" id="KW-0732">Signal</keyword>
<dbReference type="Gene3D" id="2.30.40.10">
    <property type="entry name" value="Urease, subunit C, domain 1"/>
    <property type="match status" value="2"/>
</dbReference>
<proteinExistence type="predicted"/>
<dbReference type="SUPFAM" id="SSF51556">
    <property type="entry name" value="Metallo-dependent hydrolases"/>
    <property type="match status" value="1"/>
</dbReference>
<dbReference type="InterPro" id="IPR051781">
    <property type="entry name" value="Metallo-dep_Hydrolase"/>
</dbReference>
<feature type="signal peptide" evidence="1">
    <location>
        <begin position="1"/>
        <end position="26"/>
    </location>
</feature>
<dbReference type="Gene3D" id="3.30.110.90">
    <property type="entry name" value="Amidohydrolase"/>
    <property type="match status" value="2"/>
</dbReference>
<evidence type="ECO:0000259" key="2">
    <source>
        <dbReference type="Pfam" id="PF01979"/>
    </source>
</evidence>
<feature type="domain" description="Amidohydrolase-related" evidence="2">
    <location>
        <begin position="372"/>
        <end position="470"/>
    </location>
</feature>
<reference evidence="3" key="1">
    <citation type="submission" date="2021-12" db="EMBL/GenBank/DDBJ databases">
        <title>Discovery of the Pendulisporaceae a myxobacterial family with distinct sporulation behavior and unique specialized metabolism.</title>
        <authorList>
            <person name="Garcia R."/>
            <person name="Popoff A."/>
            <person name="Bader C.D."/>
            <person name="Loehr J."/>
            <person name="Walesch S."/>
            <person name="Walt C."/>
            <person name="Boldt J."/>
            <person name="Bunk B."/>
            <person name="Haeckl F.J.F.P.J."/>
            <person name="Gunesch A.P."/>
            <person name="Birkelbach J."/>
            <person name="Nuebel U."/>
            <person name="Pietschmann T."/>
            <person name="Bach T."/>
            <person name="Mueller R."/>
        </authorList>
    </citation>
    <scope>NUCLEOTIDE SEQUENCE</scope>
    <source>
        <strain evidence="3">MSr11367</strain>
    </source>
</reference>
<dbReference type="Proteomes" id="UP001374803">
    <property type="component" value="Chromosome"/>
</dbReference>
<accession>A0ABZ2L517</accession>
<keyword evidence="4" id="KW-1185">Reference proteome</keyword>
<dbReference type="Gene3D" id="1.20.58.520">
    <property type="entry name" value="Amidohydrolase"/>
    <property type="match status" value="2"/>
</dbReference>